<evidence type="ECO:0000313" key="3">
    <source>
        <dbReference type="Proteomes" id="UP000183810"/>
    </source>
</evidence>
<keyword evidence="3" id="KW-1185">Reference proteome</keyword>
<dbReference type="EMBL" id="CP018082">
    <property type="protein sequence ID" value="APE35748.1"/>
    <property type="molecule type" value="Genomic_DNA"/>
</dbReference>
<name>A0A1J0VUM6_9NOCA</name>
<dbReference type="KEGG" id="nsl:BOX37_19370"/>
<feature type="compositionally biased region" description="Low complexity" evidence="1">
    <location>
        <begin position="79"/>
        <end position="93"/>
    </location>
</feature>
<sequence>MITAAASAVLTQSRARHGTHRSYLPLPSPRGTHCARSLHSGPSFRQLASVTFDADGTQRNPHVGCAEAQPLCAAADPPTTIADAATDNTTNPIRPNTSPPLP</sequence>
<gene>
    <name evidence="2" type="ORF">BOX37_19370</name>
</gene>
<organism evidence="2 3">
    <name type="scientific">Nocardia mangyaensis</name>
    <dbReference type="NCBI Taxonomy" id="2213200"/>
    <lineage>
        <taxon>Bacteria</taxon>
        <taxon>Bacillati</taxon>
        <taxon>Actinomycetota</taxon>
        <taxon>Actinomycetes</taxon>
        <taxon>Mycobacteriales</taxon>
        <taxon>Nocardiaceae</taxon>
        <taxon>Nocardia</taxon>
    </lineage>
</organism>
<feature type="region of interest" description="Disordered" evidence="1">
    <location>
        <begin position="79"/>
        <end position="102"/>
    </location>
</feature>
<protein>
    <submittedName>
        <fullName evidence="2">Uncharacterized protein</fullName>
    </submittedName>
</protein>
<accession>A0A1J0VUM6</accession>
<proteinExistence type="predicted"/>
<dbReference type="AlphaFoldDB" id="A0A1J0VUM6"/>
<reference evidence="2" key="1">
    <citation type="submission" date="2016-11" db="EMBL/GenBank/DDBJ databases">
        <authorList>
            <person name="Jaros S."/>
            <person name="Januszkiewicz K."/>
            <person name="Wedrychowicz H."/>
        </authorList>
    </citation>
    <scope>NUCLEOTIDE SEQUENCE [LARGE SCALE GENOMIC DNA]</scope>
    <source>
        <strain evidence="2">Y48</strain>
    </source>
</reference>
<feature type="region of interest" description="Disordered" evidence="1">
    <location>
        <begin position="1"/>
        <end position="37"/>
    </location>
</feature>
<evidence type="ECO:0000256" key="1">
    <source>
        <dbReference type="SAM" id="MobiDB-lite"/>
    </source>
</evidence>
<evidence type="ECO:0000313" key="2">
    <source>
        <dbReference type="EMBL" id="APE35748.1"/>
    </source>
</evidence>
<dbReference type="Proteomes" id="UP000183810">
    <property type="component" value="Chromosome"/>
</dbReference>